<comment type="similarity">
    <text evidence="4">Belongs to the methyltransferase superfamily. YrrT family.</text>
</comment>
<name>A0A554A396_9BACI</name>
<dbReference type="SMART" id="SM00650">
    <property type="entry name" value="rADc"/>
    <property type="match status" value="1"/>
</dbReference>
<evidence type="ECO:0000256" key="2">
    <source>
        <dbReference type="ARBA" id="ARBA00022679"/>
    </source>
</evidence>
<dbReference type="PANTHER" id="PTHR43861:SF1">
    <property type="entry name" value="TRANS-ACONITATE 2-METHYLTRANSFERASE"/>
    <property type="match status" value="1"/>
</dbReference>
<evidence type="ECO:0000259" key="5">
    <source>
        <dbReference type="SMART" id="SM00650"/>
    </source>
</evidence>
<organism evidence="6 7">
    <name type="scientific">Alkalicoccobacillus porphyridii</name>
    <dbReference type="NCBI Taxonomy" id="2597270"/>
    <lineage>
        <taxon>Bacteria</taxon>
        <taxon>Bacillati</taxon>
        <taxon>Bacillota</taxon>
        <taxon>Bacilli</taxon>
        <taxon>Bacillales</taxon>
        <taxon>Bacillaceae</taxon>
        <taxon>Alkalicoccobacillus</taxon>
    </lineage>
</organism>
<dbReference type="Gene3D" id="3.40.50.150">
    <property type="entry name" value="Vaccinia Virus protein VP39"/>
    <property type="match status" value="1"/>
</dbReference>
<dbReference type="InterPro" id="IPR029063">
    <property type="entry name" value="SAM-dependent_MTases_sf"/>
</dbReference>
<dbReference type="GO" id="GO:0000179">
    <property type="term" value="F:rRNA (adenine-N6,N6-)-dimethyltransferase activity"/>
    <property type="evidence" value="ECO:0007669"/>
    <property type="project" value="InterPro"/>
</dbReference>
<dbReference type="InterPro" id="IPR020598">
    <property type="entry name" value="rRNA_Ade_methylase_Trfase_N"/>
</dbReference>
<dbReference type="InterPro" id="IPR041698">
    <property type="entry name" value="Methyltransf_25"/>
</dbReference>
<evidence type="ECO:0000256" key="4">
    <source>
        <dbReference type="HAMAP-Rule" id="MF_02100"/>
    </source>
</evidence>
<keyword evidence="7" id="KW-1185">Reference proteome</keyword>
<feature type="domain" description="Ribosomal RNA adenine methylase transferase N-terminal" evidence="5">
    <location>
        <begin position="33"/>
        <end position="170"/>
    </location>
</feature>
<evidence type="ECO:0000256" key="3">
    <source>
        <dbReference type="ARBA" id="ARBA00022691"/>
    </source>
</evidence>
<sequence>MSKDFTKLFDIWSDTYDETVMGTDPQYKQAFEHYDEILHAVAEQAEGHVLEFGVGTGNLTKKLLDKGLNVTGVEPSSKMIKKAKSKLPANFRLLKGDFMQFPSVGHVDTIVSTYAFHHLTDKEKAVALQTYAELLPLNGKLVFADTIFQSAQAKKEMIEIAKKNNFDRLATDLETEFYTTSAELINMCKTAGFDFTLIPKNTFVQLLIAKKVSTDQT</sequence>
<feature type="binding site" evidence="4">
    <location>
        <position position="53"/>
    </location>
    <ligand>
        <name>S-adenosyl-L-methionine</name>
        <dbReference type="ChEBI" id="CHEBI:59789"/>
    </ligand>
</feature>
<evidence type="ECO:0000313" key="6">
    <source>
        <dbReference type="EMBL" id="TSB48162.1"/>
    </source>
</evidence>
<keyword evidence="2 4" id="KW-0808">Transferase</keyword>
<dbReference type="EC" id="2.1.1.-" evidence="4"/>
<reference evidence="6 7" key="1">
    <citation type="submission" date="2019-07" db="EMBL/GenBank/DDBJ databases">
        <authorList>
            <person name="Park Y.J."/>
            <person name="Jeong S.E."/>
            <person name="Jung H.S."/>
        </authorList>
    </citation>
    <scope>NUCLEOTIDE SEQUENCE [LARGE SCALE GENOMIC DNA]</scope>
    <source>
        <strain evidence="7">P16(2019)</strain>
    </source>
</reference>
<evidence type="ECO:0000313" key="7">
    <source>
        <dbReference type="Proteomes" id="UP000318521"/>
    </source>
</evidence>
<feature type="binding site" evidence="4">
    <location>
        <position position="74"/>
    </location>
    <ligand>
        <name>S-adenosyl-L-methionine</name>
        <dbReference type="ChEBI" id="CHEBI:59789"/>
    </ligand>
</feature>
<dbReference type="PANTHER" id="PTHR43861">
    <property type="entry name" value="TRANS-ACONITATE 2-METHYLTRANSFERASE-RELATED"/>
    <property type="match status" value="1"/>
</dbReference>
<evidence type="ECO:0000256" key="1">
    <source>
        <dbReference type="ARBA" id="ARBA00022603"/>
    </source>
</evidence>
<comment type="caution">
    <text evidence="6">The sequence shown here is derived from an EMBL/GenBank/DDBJ whole genome shotgun (WGS) entry which is preliminary data.</text>
</comment>
<dbReference type="InterPro" id="IPR023553">
    <property type="entry name" value="Uncharacterised_MeTfrase_YrrT"/>
</dbReference>
<dbReference type="HAMAP" id="MF_02100">
    <property type="entry name" value="Methyltr_YrrT"/>
    <property type="match status" value="1"/>
</dbReference>
<dbReference type="OrthoDB" id="465705at2"/>
<keyword evidence="1 4" id="KW-0489">Methyltransferase</keyword>
<dbReference type="EMBL" id="VLXZ01000001">
    <property type="protein sequence ID" value="TSB48162.1"/>
    <property type="molecule type" value="Genomic_DNA"/>
</dbReference>
<comment type="function">
    <text evidence="4">Could be a S-adenosyl-L-methionine-dependent methyltransferase.</text>
</comment>
<dbReference type="RefSeq" id="WP_143846507.1">
    <property type="nucleotide sequence ID" value="NZ_VLXZ01000001.1"/>
</dbReference>
<dbReference type="SUPFAM" id="SSF53335">
    <property type="entry name" value="S-adenosyl-L-methionine-dependent methyltransferases"/>
    <property type="match status" value="1"/>
</dbReference>
<feature type="binding site" evidence="4">
    <location>
        <position position="97"/>
    </location>
    <ligand>
        <name>S-adenosyl-L-methionine</name>
        <dbReference type="ChEBI" id="CHEBI:59789"/>
    </ligand>
</feature>
<gene>
    <name evidence="6" type="ORF">FN960_00980</name>
</gene>
<protein>
    <recommendedName>
        <fullName evidence="4">Uncharacterized methyltransferase FN960_00980</fullName>
        <ecNumber evidence="4">2.1.1.-</ecNumber>
    </recommendedName>
</protein>
<dbReference type="AlphaFoldDB" id="A0A554A396"/>
<keyword evidence="3 4" id="KW-0949">S-adenosyl-L-methionine</keyword>
<dbReference type="CDD" id="cd02440">
    <property type="entry name" value="AdoMet_MTases"/>
    <property type="match status" value="1"/>
</dbReference>
<dbReference type="Pfam" id="PF13649">
    <property type="entry name" value="Methyltransf_25"/>
    <property type="match status" value="1"/>
</dbReference>
<dbReference type="Proteomes" id="UP000318521">
    <property type="component" value="Unassembled WGS sequence"/>
</dbReference>
<accession>A0A554A396</accession>
<proteinExistence type="inferred from homology"/>